<organism evidence="3 4">
    <name type="scientific">Pelagomonas calceolata</name>
    <dbReference type="NCBI Taxonomy" id="35677"/>
    <lineage>
        <taxon>Eukaryota</taxon>
        <taxon>Sar</taxon>
        <taxon>Stramenopiles</taxon>
        <taxon>Ochrophyta</taxon>
        <taxon>Pelagophyceae</taxon>
        <taxon>Pelagomonadales</taxon>
        <taxon>Pelagomonadaceae</taxon>
        <taxon>Pelagomonas</taxon>
    </lineage>
</organism>
<feature type="domain" description="YHYH" evidence="2">
    <location>
        <begin position="123"/>
        <end position="230"/>
    </location>
</feature>
<proteinExistence type="predicted"/>
<dbReference type="Proteomes" id="UP000789595">
    <property type="component" value="Unassembled WGS sequence"/>
</dbReference>
<comment type="caution">
    <text evidence="3">The sequence shown here is derived from an EMBL/GenBank/DDBJ whole genome shotgun (WGS) entry which is preliminary data.</text>
</comment>
<protein>
    <recommendedName>
        <fullName evidence="2">YHYH domain-containing protein</fullName>
    </recommendedName>
</protein>
<dbReference type="InterPro" id="IPR025924">
    <property type="entry name" value="YHYH_dom"/>
</dbReference>
<keyword evidence="4" id="KW-1185">Reference proteome</keyword>
<feature type="chain" id="PRO_5035198705" description="YHYH domain-containing protein" evidence="1">
    <location>
        <begin position="23"/>
        <end position="397"/>
    </location>
</feature>
<reference evidence="3" key="1">
    <citation type="submission" date="2021-11" db="EMBL/GenBank/DDBJ databases">
        <authorList>
            <consortium name="Genoscope - CEA"/>
            <person name="William W."/>
        </authorList>
    </citation>
    <scope>NUCLEOTIDE SEQUENCE</scope>
</reference>
<evidence type="ECO:0000313" key="4">
    <source>
        <dbReference type="Proteomes" id="UP000789595"/>
    </source>
</evidence>
<evidence type="ECO:0000259" key="2">
    <source>
        <dbReference type="Pfam" id="PF14240"/>
    </source>
</evidence>
<evidence type="ECO:0000313" key="3">
    <source>
        <dbReference type="EMBL" id="CAH0376212.1"/>
    </source>
</evidence>
<keyword evidence="1" id="KW-0732">Signal</keyword>
<dbReference type="AlphaFoldDB" id="A0A8J2SYJ0"/>
<sequence length="397" mass="40999">MAPTGTKRVLVLLMTLLGTAHAAAGDACAEDGSSAAYTETISTAQGVKKRTIVSAGCPNHESYCTGKPANKDVCDEEGLKGDGTEATDQDLNVDVPANPKLLDADDWAAVLADAATVPAATATETASTSSLDCEMGGIAYALNGVVFYSGAVGNSQADPPCPQLAIDDPTAEWISFDCCSGHSSGTGGYHYHFPPSCLIAQANKEAPIAGGHSAQIGWAQDGFPIYGPLGPGGVEIRNCGASGAHATYCQDKCGGYEGELPDVDNYKYRYYITGKVNDLNSLPSYPKPDNVDLYFPFTIRCHRGVIIKTLGTFKDYVGSDGFTSAHDATALAGYSDPVAVQCLDNKGYTDYGFTEAVITPVDTAGDGAVTTESDAAATRAPRQFAVAGAAALVAAIA</sequence>
<gene>
    <name evidence="3" type="ORF">PECAL_5P07770</name>
</gene>
<name>A0A8J2SYJ0_9STRA</name>
<dbReference type="Pfam" id="PF14240">
    <property type="entry name" value="YHYH"/>
    <property type="match status" value="1"/>
</dbReference>
<evidence type="ECO:0000256" key="1">
    <source>
        <dbReference type="SAM" id="SignalP"/>
    </source>
</evidence>
<accession>A0A8J2SYJ0</accession>
<dbReference type="EMBL" id="CAKKNE010000005">
    <property type="protein sequence ID" value="CAH0376212.1"/>
    <property type="molecule type" value="Genomic_DNA"/>
</dbReference>
<dbReference type="OrthoDB" id="536979at2759"/>
<feature type="signal peptide" evidence="1">
    <location>
        <begin position="1"/>
        <end position="22"/>
    </location>
</feature>